<keyword evidence="1" id="KW-0472">Membrane</keyword>
<dbReference type="AlphaFoldDB" id="A0A9D6V2M1"/>
<comment type="caution">
    <text evidence="2">The sequence shown here is derived from an EMBL/GenBank/DDBJ whole genome shotgun (WGS) entry which is preliminary data.</text>
</comment>
<name>A0A9D6V2M1_9BACT</name>
<evidence type="ECO:0000313" key="2">
    <source>
        <dbReference type="EMBL" id="MBI5250733.1"/>
    </source>
</evidence>
<sequence length="48" mass="5185">MINELDKLIVGAAATMAIIYLIGSSAIWEITKTVAECLLVIPVLIWAI</sequence>
<organism evidence="2 3">
    <name type="scientific">Desulfomonile tiedjei</name>
    <dbReference type="NCBI Taxonomy" id="2358"/>
    <lineage>
        <taxon>Bacteria</taxon>
        <taxon>Pseudomonadati</taxon>
        <taxon>Thermodesulfobacteriota</taxon>
        <taxon>Desulfomonilia</taxon>
        <taxon>Desulfomonilales</taxon>
        <taxon>Desulfomonilaceae</taxon>
        <taxon>Desulfomonile</taxon>
    </lineage>
</organism>
<dbReference type="Proteomes" id="UP000807825">
    <property type="component" value="Unassembled WGS sequence"/>
</dbReference>
<gene>
    <name evidence="2" type="ORF">HY912_14680</name>
</gene>
<evidence type="ECO:0000313" key="3">
    <source>
        <dbReference type="Proteomes" id="UP000807825"/>
    </source>
</evidence>
<accession>A0A9D6V2M1</accession>
<evidence type="ECO:0000256" key="1">
    <source>
        <dbReference type="SAM" id="Phobius"/>
    </source>
</evidence>
<protein>
    <submittedName>
        <fullName evidence="2">Uncharacterized protein</fullName>
    </submittedName>
</protein>
<reference evidence="2" key="1">
    <citation type="submission" date="2020-07" db="EMBL/GenBank/DDBJ databases">
        <title>Huge and variable diversity of episymbiotic CPR bacteria and DPANN archaea in groundwater ecosystems.</title>
        <authorList>
            <person name="He C.Y."/>
            <person name="Keren R."/>
            <person name="Whittaker M."/>
            <person name="Farag I.F."/>
            <person name="Doudna J."/>
            <person name="Cate J.H.D."/>
            <person name="Banfield J.F."/>
        </authorList>
    </citation>
    <scope>NUCLEOTIDE SEQUENCE</scope>
    <source>
        <strain evidence="2">NC_groundwater_1664_Pr3_B-0.1um_52_9</strain>
    </source>
</reference>
<proteinExistence type="predicted"/>
<dbReference type="EMBL" id="JACRDE010000385">
    <property type="protein sequence ID" value="MBI5250733.1"/>
    <property type="molecule type" value="Genomic_DNA"/>
</dbReference>
<keyword evidence="1" id="KW-0812">Transmembrane</keyword>
<keyword evidence="1" id="KW-1133">Transmembrane helix</keyword>
<feature type="transmembrane region" description="Helical" evidence="1">
    <location>
        <begin position="7"/>
        <end position="28"/>
    </location>
</feature>